<organism evidence="2 3">
    <name type="scientific">Bacillus gobiensis</name>
    <dbReference type="NCBI Taxonomy" id="1441095"/>
    <lineage>
        <taxon>Bacteria</taxon>
        <taxon>Bacillati</taxon>
        <taxon>Bacillota</taxon>
        <taxon>Bacilli</taxon>
        <taxon>Bacillales</taxon>
        <taxon>Bacillaceae</taxon>
        <taxon>Bacillus</taxon>
    </lineage>
</organism>
<protein>
    <submittedName>
        <fullName evidence="2">Uncharacterized protein</fullName>
    </submittedName>
</protein>
<feature type="compositionally biased region" description="Basic and acidic residues" evidence="1">
    <location>
        <begin position="27"/>
        <end position="40"/>
    </location>
</feature>
<dbReference type="RefSeq" id="WP_053603508.1">
    <property type="nucleotide sequence ID" value="NZ_CP012600.1"/>
</dbReference>
<dbReference type="EMBL" id="CP012600">
    <property type="protein sequence ID" value="ALC81743.1"/>
    <property type="molecule type" value="Genomic_DNA"/>
</dbReference>
<reference evidence="3" key="1">
    <citation type="submission" date="2015-08" db="EMBL/GenBank/DDBJ databases">
        <title>Genome sequencing project for genomic taxonomy and phylogenomics of Bacillus-like bacteria.</title>
        <authorList>
            <person name="Liu B."/>
            <person name="Wang J."/>
            <person name="Zhu Y."/>
            <person name="Liu G."/>
            <person name="Chen Q."/>
            <person name="Chen Z."/>
            <person name="Lan J."/>
            <person name="Che J."/>
            <person name="Ge C."/>
            <person name="Shi H."/>
            <person name="Pan Z."/>
            <person name="Liu X."/>
        </authorList>
    </citation>
    <scope>NUCLEOTIDE SEQUENCE [LARGE SCALE GENOMIC DNA]</scope>
    <source>
        <strain evidence="3">FJAT-4402</strain>
    </source>
</reference>
<dbReference type="Proteomes" id="UP000067625">
    <property type="component" value="Chromosome"/>
</dbReference>
<dbReference type="STRING" id="1441095.AM592_09080"/>
<dbReference type="AlphaFoldDB" id="A0A0M4FTZ1"/>
<gene>
    <name evidence="2" type="ORF">AM592_09080</name>
</gene>
<keyword evidence="3" id="KW-1185">Reference proteome</keyword>
<evidence type="ECO:0000256" key="1">
    <source>
        <dbReference type="SAM" id="MobiDB-lite"/>
    </source>
</evidence>
<proteinExistence type="predicted"/>
<name>A0A0M4FTZ1_9BACI</name>
<dbReference type="OrthoDB" id="2943096at2"/>
<accession>A0A0M4FTZ1</accession>
<sequence length="60" mass="7163">MGTLQEELEKYQMANRQKPVKKREVSKKRDENLSERDLRDLMGVDRQILSRKRGGAYRVK</sequence>
<evidence type="ECO:0000313" key="3">
    <source>
        <dbReference type="Proteomes" id="UP000067625"/>
    </source>
</evidence>
<feature type="region of interest" description="Disordered" evidence="1">
    <location>
        <begin position="1"/>
        <end position="40"/>
    </location>
</feature>
<dbReference type="PATRIC" id="fig|1441095.3.peg.1995"/>
<evidence type="ECO:0000313" key="2">
    <source>
        <dbReference type="EMBL" id="ALC81743.1"/>
    </source>
</evidence>
<reference evidence="2 3" key="2">
    <citation type="journal article" date="2016" name="Int. J. Syst. Evol. Microbiol.">
        <title>Bacillus gobiensis sp. nov., isolated from a soil sample.</title>
        <authorList>
            <person name="Liu B."/>
            <person name="Liu G.H."/>
            <person name="Cetin S."/>
            <person name="Schumann P."/>
            <person name="Pan Z.Z."/>
            <person name="Chen Q.Q."/>
        </authorList>
    </citation>
    <scope>NUCLEOTIDE SEQUENCE [LARGE SCALE GENOMIC DNA]</scope>
    <source>
        <strain evidence="2 3">FJAT-4402</strain>
    </source>
</reference>